<dbReference type="SUPFAM" id="SSF53850">
    <property type="entry name" value="Periplasmic binding protein-like II"/>
    <property type="match status" value="1"/>
</dbReference>
<organism evidence="7 8">
    <name type="scientific">Sphaerisporangium dianthi</name>
    <dbReference type="NCBI Taxonomy" id="1436120"/>
    <lineage>
        <taxon>Bacteria</taxon>
        <taxon>Bacillati</taxon>
        <taxon>Actinomycetota</taxon>
        <taxon>Actinomycetes</taxon>
        <taxon>Streptosporangiales</taxon>
        <taxon>Streptosporangiaceae</taxon>
        <taxon>Sphaerisporangium</taxon>
    </lineage>
</organism>
<evidence type="ECO:0000256" key="1">
    <source>
        <dbReference type="ARBA" id="ARBA00004418"/>
    </source>
</evidence>
<dbReference type="PANTHER" id="PTHR30024">
    <property type="entry name" value="ALIPHATIC SULFONATES-BINDING PROTEIN-RELATED"/>
    <property type="match status" value="1"/>
</dbReference>
<evidence type="ECO:0000256" key="5">
    <source>
        <dbReference type="SAM" id="SignalP"/>
    </source>
</evidence>
<dbReference type="PANTHER" id="PTHR30024:SF48">
    <property type="entry name" value="ABC TRANSPORTER SUBSTRATE-BINDING PROTEIN"/>
    <property type="match status" value="1"/>
</dbReference>
<evidence type="ECO:0000313" key="7">
    <source>
        <dbReference type="EMBL" id="MFC4535318.1"/>
    </source>
</evidence>
<dbReference type="Pfam" id="PF09084">
    <property type="entry name" value="NMT1"/>
    <property type="match status" value="1"/>
</dbReference>
<protein>
    <submittedName>
        <fullName evidence="7">ABC transporter substrate-binding protein</fullName>
    </submittedName>
</protein>
<name>A0ABV9CRC1_9ACTN</name>
<keyword evidence="8" id="KW-1185">Reference proteome</keyword>
<dbReference type="NCBIfam" id="TIGR01728">
    <property type="entry name" value="SsuA_fam"/>
    <property type="match status" value="1"/>
</dbReference>
<feature type="domain" description="Solute-binding protein family 3/N-terminal" evidence="6">
    <location>
        <begin position="55"/>
        <end position="281"/>
    </location>
</feature>
<dbReference type="EMBL" id="JBHSFP010000030">
    <property type="protein sequence ID" value="MFC4535318.1"/>
    <property type="molecule type" value="Genomic_DNA"/>
</dbReference>
<dbReference type="PROSITE" id="PS51257">
    <property type="entry name" value="PROKAR_LIPOPROTEIN"/>
    <property type="match status" value="1"/>
</dbReference>
<evidence type="ECO:0000256" key="4">
    <source>
        <dbReference type="ARBA" id="ARBA00022729"/>
    </source>
</evidence>
<keyword evidence="4 5" id="KW-0732">Signal</keyword>
<feature type="chain" id="PRO_5047146139" evidence="5">
    <location>
        <begin position="36"/>
        <end position="345"/>
    </location>
</feature>
<evidence type="ECO:0000313" key="8">
    <source>
        <dbReference type="Proteomes" id="UP001596004"/>
    </source>
</evidence>
<dbReference type="InterPro" id="IPR001638">
    <property type="entry name" value="Solute-binding_3/MltF_N"/>
</dbReference>
<keyword evidence="3" id="KW-0813">Transport</keyword>
<dbReference type="RefSeq" id="WP_380847634.1">
    <property type="nucleotide sequence ID" value="NZ_JBHSFP010000030.1"/>
</dbReference>
<dbReference type="InterPro" id="IPR010067">
    <property type="entry name" value="ABC_SsuA_sub-bd"/>
</dbReference>
<evidence type="ECO:0000259" key="6">
    <source>
        <dbReference type="SMART" id="SM00062"/>
    </source>
</evidence>
<evidence type="ECO:0000256" key="2">
    <source>
        <dbReference type="ARBA" id="ARBA00010742"/>
    </source>
</evidence>
<dbReference type="SMART" id="SM00062">
    <property type="entry name" value="PBPb"/>
    <property type="match status" value="1"/>
</dbReference>
<feature type="signal peptide" evidence="5">
    <location>
        <begin position="1"/>
        <end position="35"/>
    </location>
</feature>
<evidence type="ECO:0000256" key="3">
    <source>
        <dbReference type="ARBA" id="ARBA00022448"/>
    </source>
</evidence>
<sequence length="345" mass="35716">MTALPRVSTKRNTMITKAVRLLTALGLAAALTACAGSKPDATTGGAAEAGSSEVTLKIGDQKAGSQVLLTAAGELSGLPYKITWAQFTSGPPLLEAVNAGGVDLGGVGNTPPIFAAAARSKIAVVAAERQNVTGQAVLVPSGSAITSPAQLKGKRVAVAKGSSAHYHLLAVLKKENLSFKDITVSYLQPADALAAFTSGRIDAWAVWDPYTSQARIGNGAKVLIDGNGYVNGYAFQVAGRAALSDAAKAGAIRDYLARLQRAKVWANTHQAEWAKVWAKETGLPLPVTTAAAANRTTTPVPVDDTVIASEQEMADAFTAEGLIPGKVAFADYTDRRFNDIVTKDA</sequence>
<dbReference type="InterPro" id="IPR015168">
    <property type="entry name" value="SsuA/THI5"/>
</dbReference>
<comment type="similarity">
    <text evidence="2">Belongs to the bacterial solute-binding protein SsuA/TauA family.</text>
</comment>
<dbReference type="Gene3D" id="3.40.190.10">
    <property type="entry name" value="Periplasmic binding protein-like II"/>
    <property type="match status" value="2"/>
</dbReference>
<dbReference type="CDD" id="cd13558">
    <property type="entry name" value="PBP2_SsuA_like_2"/>
    <property type="match status" value="1"/>
</dbReference>
<dbReference type="Proteomes" id="UP001596004">
    <property type="component" value="Unassembled WGS sequence"/>
</dbReference>
<accession>A0ABV9CRC1</accession>
<comment type="subcellular location">
    <subcellularLocation>
        <location evidence="1">Periplasm</location>
    </subcellularLocation>
</comment>
<gene>
    <name evidence="7" type="ORF">ACFO60_31535</name>
</gene>
<reference evidence="8" key="1">
    <citation type="journal article" date="2019" name="Int. J. Syst. Evol. Microbiol.">
        <title>The Global Catalogue of Microorganisms (GCM) 10K type strain sequencing project: providing services to taxonomists for standard genome sequencing and annotation.</title>
        <authorList>
            <consortium name="The Broad Institute Genomics Platform"/>
            <consortium name="The Broad Institute Genome Sequencing Center for Infectious Disease"/>
            <person name="Wu L."/>
            <person name="Ma J."/>
        </authorList>
    </citation>
    <scope>NUCLEOTIDE SEQUENCE [LARGE SCALE GENOMIC DNA]</scope>
    <source>
        <strain evidence="8">CGMCC 4.7132</strain>
    </source>
</reference>
<proteinExistence type="inferred from homology"/>
<comment type="caution">
    <text evidence="7">The sequence shown here is derived from an EMBL/GenBank/DDBJ whole genome shotgun (WGS) entry which is preliminary data.</text>
</comment>